<evidence type="ECO:0000313" key="4">
    <source>
        <dbReference type="EMBL" id="TVU22826.1"/>
    </source>
</evidence>
<evidence type="ECO:0000256" key="1">
    <source>
        <dbReference type="PROSITE-ProRule" id="PRU00176"/>
    </source>
</evidence>
<dbReference type="Proteomes" id="UP000324897">
    <property type="component" value="Unassembled WGS sequence"/>
</dbReference>
<dbReference type="PANTHER" id="PTHR12603:SF4">
    <property type="entry name" value="RNA BINDING (RRM_RBD_RNP MOTIFS) FAMILY PROTEIN"/>
    <property type="match status" value="1"/>
</dbReference>
<dbReference type="OrthoDB" id="1923159at2759"/>
<feature type="region of interest" description="Disordered" evidence="2">
    <location>
        <begin position="45"/>
        <end position="64"/>
    </location>
</feature>
<dbReference type="Pfam" id="PF14570">
    <property type="entry name" value="zf-RING_4"/>
    <property type="match status" value="1"/>
</dbReference>
<reference evidence="4 5" key="1">
    <citation type="journal article" date="2019" name="Sci. Rep.">
        <title>A high-quality genome of Eragrostis curvula grass provides insights into Poaceae evolution and supports new strategies to enhance forage quality.</title>
        <authorList>
            <person name="Carballo J."/>
            <person name="Santos B.A.C.M."/>
            <person name="Zappacosta D."/>
            <person name="Garbus I."/>
            <person name="Selva J.P."/>
            <person name="Gallo C.A."/>
            <person name="Diaz A."/>
            <person name="Albertini E."/>
            <person name="Caccamo M."/>
            <person name="Echenique V."/>
        </authorList>
    </citation>
    <scope>NUCLEOTIDE SEQUENCE [LARGE SCALE GENOMIC DNA]</scope>
    <source>
        <strain evidence="5">cv. Victoria</strain>
        <tissue evidence="4">Leaf</tissue>
    </source>
</reference>
<feature type="compositionally biased region" description="Polar residues" evidence="2">
    <location>
        <begin position="338"/>
        <end position="375"/>
    </location>
</feature>
<keyword evidence="1" id="KW-0694">RNA-binding</keyword>
<sequence length="770" mass="82566">MSAPTSREKCPLCLEEMDLTDKELKPCKCGYEGLCADKLNLQKEQNKSHKPKSSNIQSAVAEEPKDPNNVRVIQRKLVYIVGMPSELASPRVVLKQKNFLGQYGKIESIVIDNVGANQQIPDSGRVYVTFSKEEEAARCIQAINGYILDGRTLKATFGVTRYCHIWLSNRPCFKQNCSYVHYKAAPEDICSRDDVSVFCSRLQQLMGMDMKGIQHRSGSTLPPPGHCNSRATVCSETSKDFCSSGDRLLPSGAAKNPDLLPAISRDLCLSSGSQKGNINEQLTSNNNKASAQSGNGTSNSKQMTSAENGTSDISLQKPQYVSVVSQGQGGSGRRFTVLSRQTASTDTWSKATAQIGNGTSTSTKPTFTKNEQSDSITIPRSQNVNIVSQKPEQSSHLLASKSVESHAQEEKKNESSDISAKLALGNQKQLLKNTVSNSSTAVHTMSGKPMLSNVSTSDVKSQTSARPCYLSGSNGKLASQNQLQLGNQQNAPVSNTSNTGLAKASLGRNILNSQAPSTDSKCQNSAQGAPHCLFNREITRPANQSSDGIPLSKPVSVVSSTDLAAPDGKGRKKQVSCPPGFEKLQHSSDSGKFVSLCSSTHSELCSTTDALVQDSCGITDEPHIISMVSHCLDDGDVTQDKNVSISSPLSSTDTIWRRAQFPGTYSGLSNHAQVSPYPSGFLQWAPPSVSCTSYQQPSYLDGSTSSYMSTGGYDAFRQGTASGMATSVAGTLLQQPPMPSHGHGWTHGNADSGMNCPQVDISYPRGYTLF</sequence>
<feature type="region of interest" description="Disordered" evidence="2">
    <location>
        <begin position="274"/>
        <end position="375"/>
    </location>
</feature>
<accession>A0A5J9UH41</accession>
<feature type="domain" description="RRM" evidence="3">
    <location>
        <begin position="76"/>
        <end position="160"/>
    </location>
</feature>
<proteinExistence type="predicted"/>
<evidence type="ECO:0000259" key="3">
    <source>
        <dbReference type="PROSITE" id="PS50102"/>
    </source>
</evidence>
<dbReference type="InterPro" id="IPR039780">
    <property type="entry name" value="Mot2"/>
</dbReference>
<name>A0A5J9UH41_9POAL</name>
<comment type="caution">
    <text evidence="4">The sequence shown here is derived from an EMBL/GenBank/DDBJ whole genome shotgun (WGS) entry which is preliminary data.</text>
</comment>
<dbReference type="InterPro" id="IPR013083">
    <property type="entry name" value="Znf_RING/FYVE/PHD"/>
</dbReference>
<dbReference type="InterPro" id="IPR012677">
    <property type="entry name" value="Nucleotide-bd_a/b_plait_sf"/>
</dbReference>
<dbReference type="GO" id="GO:0003723">
    <property type="term" value="F:RNA binding"/>
    <property type="evidence" value="ECO:0007669"/>
    <property type="project" value="UniProtKB-UniRule"/>
</dbReference>
<dbReference type="InterPro" id="IPR000504">
    <property type="entry name" value="RRM_dom"/>
</dbReference>
<dbReference type="SMART" id="SM00361">
    <property type="entry name" value="RRM_1"/>
    <property type="match status" value="1"/>
</dbReference>
<dbReference type="Pfam" id="PF00076">
    <property type="entry name" value="RRM_1"/>
    <property type="match status" value="1"/>
</dbReference>
<dbReference type="SUPFAM" id="SSF54928">
    <property type="entry name" value="RNA-binding domain, RBD"/>
    <property type="match status" value="1"/>
</dbReference>
<dbReference type="Gene3D" id="3.30.40.10">
    <property type="entry name" value="Zinc/RING finger domain, C3HC4 (zinc finger)"/>
    <property type="match status" value="1"/>
</dbReference>
<evidence type="ECO:0000313" key="5">
    <source>
        <dbReference type="Proteomes" id="UP000324897"/>
    </source>
</evidence>
<feature type="compositionally biased region" description="Polar residues" evidence="2">
    <location>
        <begin position="274"/>
        <end position="317"/>
    </location>
</feature>
<dbReference type="InterPro" id="IPR035979">
    <property type="entry name" value="RBD_domain_sf"/>
</dbReference>
<feature type="region of interest" description="Disordered" evidence="2">
    <location>
        <begin position="389"/>
        <end position="417"/>
    </location>
</feature>
<dbReference type="PROSITE" id="PS50102">
    <property type="entry name" value="RRM"/>
    <property type="match status" value="1"/>
</dbReference>
<dbReference type="PANTHER" id="PTHR12603">
    <property type="entry name" value="CCR4-NOT TRANSCRIPTION COMPLEX RELATED"/>
    <property type="match status" value="1"/>
</dbReference>
<gene>
    <name evidence="4" type="ORF">EJB05_32546</name>
</gene>
<dbReference type="GO" id="GO:0004842">
    <property type="term" value="F:ubiquitin-protein transferase activity"/>
    <property type="evidence" value="ECO:0007669"/>
    <property type="project" value="InterPro"/>
</dbReference>
<dbReference type="InterPro" id="IPR034261">
    <property type="entry name" value="CNOT4_RRM"/>
</dbReference>
<keyword evidence="5" id="KW-1185">Reference proteome</keyword>
<dbReference type="GO" id="GO:0030014">
    <property type="term" value="C:CCR4-NOT complex"/>
    <property type="evidence" value="ECO:0007669"/>
    <property type="project" value="InterPro"/>
</dbReference>
<feature type="region of interest" description="Disordered" evidence="2">
    <location>
        <begin position="440"/>
        <end position="459"/>
    </location>
</feature>
<protein>
    <recommendedName>
        <fullName evidence="3">RRM domain-containing protein</fullName>
    </recommendedName>
</protein>
<dbReference type="AlphaFoldDB" id="A0A5J9UH41"/>
<dbReference type="Gene3D" id="3.30.70.330">
    <property type="match status" value="1"/>
</dbReference>
<feature type="compositionally biased region" description="Basic and acidic residues" evidence="2">
    <location>
        <begin position="403"/>
        <end position="415"/>
    </location>
</feature>
<dbReference type="InterPro" id="IPR003954">
    <property type="entry name" value="RRM_euk-type"/>
</dbReference>
<dbReference type="CDD" id="cd12438">
    <property type="entry name" value="RRM_CNOT4"/>
    <property type="match status" value="1"/>
</dbReference>
<organism evidence="4 5">
    <name type="scientific">Eragrostis curvula</name>
    <name type="common">weeping love grass</name>
    <dbReference type="NCBI Taxonomy" id="38414"/>
    <lineage>
        <taxon>Eukaryota</taxon>
        <taxon>Viridiplantae</taxon>
        <taxon>Streptophyta</taxon>
        <taxon>Embryophyta</taxon>
        <taxon>Tracheophyta</taxon>
        <taxon>Spermatophyta</taxon>
        <taxon>Magnoliopsida</taxon>
        <taxon>Liliopsida</taxon>
        <taxon>Poales</taxon>
        <taxon>Poaceae</taxon>
        <taxon>PACMAD clade</taxon>
        <taxon>Chloridoideae</taxon>
        <taxon>Eragrostideae</taxon>
        <taxon>Eragrostidinae</taxon>
        <taxon>Eragrostis</taxon>
    </lineage>
</organism>
<dbReference type="EMBL" id="RWGY01000026">
    <property type="protein sequence ID" value="TVU22826.1"/>
    <property type="molecule type" value="Genomic_DNA"/>
</dbReference>
<dbReference type="Gramene" id="TVU22826">
    <property type="protein sequence ID" value="TVU22826"/>
    <property type="gene ID" value="EJB05_32546"/>
</dbReference>
<evidence type="ECO:0000256" key="2">
    <source>
        <dbReference type="SAM" id="MobiDB-lite"/>
    </source>
</evidence>
<dbReference type="GO" id="GO:0016567">
    <property type="term" value="P:protein ubiquitination"/>
    <property type="evidence" value="ECO:0007669"/>
    <property type="project" value="TreeGrafter"/>
</dbReference>